<dbReference type="GO" id="GO:0004591">
    <property type="term" value="F:oxoglutarate dehydrogenase (succinyl-transferring) activity"/>
    <property type="evidence" value="ECO:0007669"/>
    <property type="project" value="TreeGrafter"/>
</dbReference>
<evidence type="ECO:0000259" key="7">
    <source>
        <dbReference type="SMART" id="SM00861"/>
    </source>
</evidence>
<feature type="transmembrane region" description="Helical" evidence="6">
    <location>
        <begin position="1443"/>
        <end position="1463"/>
    </location>
</feature>
<feature type="transmembrane region" description="Helical" evidence="6">
    <location>
        <begin position="1562"/>
        <end position="1581"/>
    </location>
</feature>
<keyword evidence="6" id="KW-0472">Membrane</keyword>
<dbReference type="Pfam" id="PF16870">
    <property type="entry name" value="OxoGdeHyase_C"/>
    <property type="match status" value="1"/>
</dbReference>
<dbReference type="EMBL" id="JAKCXM010000139">
    <property type="protein sequence ID" value="KAJ0401018.1"/>
    <property type="molecule type" value="Genomic_DNA"/>
</dbReference>
<dbReference type="Gene3D" id="1.10.287.1150">
    <property type="entry name" value="TPP helical domain"/>
    <property type="match status" value="1"/>
</dbReference>
<dbReference type="PANTHER" id="PTHR23152:SF4">
    <property type="entry name" value="2-OXOADIPATE DEHYDROGENASE COMPLEX COMPONENT E1"/>
    <property type="match status" value="1"/>
</dbReference>
<dbReference type="InterPro" id="IPR029061">
    <property type="entry name" value="THDP-binding"/>
</dbReference>
<organism evidence="8 9">
    <name type="scientific">Pythium insidiosum</name>
    <name type="common">Pythiosis disease agent</name>
    <dbReference type="NCBI Taxonomy" id="114742"/>
    <lineage>
        <taxon>Eukaryota</taxon>
        <taxon>Sar</taxon>
        <taxon>Stramenopiles</taxon>
        <taxon>Oomycota</taxon>
        <taxon>Peronosporomycetes</taxon>
        <taxon>Pythiales</taxon>
        <taxon>Pythiaceae</taxon>
        <taxon>Pythium</taxon>
    </lineage>
</organism>
<feature type="transmembrane region" description="Helical" evidence="6">
    <location>
        <begin position="1407"/>
        <end position="1428"/>
    </location>
</feature>
<dbReference type="GO" id="GO:0045252">
    <property type="term" value="C:oxoglutarate dehydrogenase complex"/>
    <property type="evidence" value="ECO:0007669"/>
    <property type="project" value="TreeGrafter"/>
</dbReference>
<evidence type="ECO:0000256" key="2">
    <source>
        <dbReference type="ARBA" id="ARBA00006936"/>
    </source>
</evidence>
<dbReference type="Gene3D" id="3.40.50.11610">
    <property type="entry name" value="Multifunctional 2-oxoglutarate metabolism enzyme, C-terminal domain"/>
    <property type="match status" value="1"/>
</dbReference>
<evidence type="ECO:0000256" key="4">
    <source>
        <dbReference type="ARBA" id="ARBA00023052"/>
    </source>
</evidence>
<evidence type="ECO:0000256" key="6">
    <source>
        <dbReference type="SAM" id="Phobius"/>
    </source>
</evidence>
<dbReference type="InterPro" id="IPR031717">
    <property type="entry name" value="ODO-1/KGD_C"/>
</dbReference>
<sequence>MESGGNQVDTAAPPFPFRPRANANAMMMWRRVTPALRRWRPRDGRASAAMRFSDSTPGRSRSSASPPSPQPIQRLSDEILKSQEETRRVLILIRTFKQYGHYVAQIDPLQKREKLPELEKWINGDRWVEVPFFDNFNLRNLATKNLLELTTYGFTPDDLDREFFIGDDLSIGPVATLRQIVTELRELFCGPIGTEYQHLRNRDAALWIRERLDHTYTEEEKIDMFRQMLQAELFERFLGRRFSGAKRFSVEGGESLIPGLQQLFESASELGVDIVHMGMAHRGRLNVLANVLQRPLRSIMSQFQPYLPDEPGYPNNSDDVRYHLGTTSFLKMRNGRTLEVSLAANPSHLEAVNPVVLGQARARQGQLGDNGSRVLPVLIHGDASMFQGSVREAFGFSSLDDFKTGGTVHVVINNQIGFTTLPKQADSAVYCTDVAKIARSPIFHVNADDPEAVVKVMKMAAEYRQTFHCDVTVDLVCYRRHGHNEQDSPEITAPVMYHFINKHPTVINLYLKKLEKEGVLTSADYSSMCADFEAHLSSEYHHSRTVPSSWDNLGDISWRQDWFDPSDLRNRITETTDSLSEIDFAAPGTRGGRRKRTATKCEPSTGVDLKLLEEIGSHLFRIPQGFAAHKKVEAIMNNRLRAVETGDRVDWATAEMLAFASLLVEGVPVRLSGQDCERGTFNQRHAVLYDQFEALEARNSSYTPLNELQIDDIKNRLELKDLETIPPGQFQVCNSPLSEEGVLGFEYGYSLQSPMGLTIWEAQFGDFANGAQTIVDTFISSGEQKWQRQSGLVMCLPHGYEGQGPEHSSARMERFLQLHNEDPDEFHRDMPDAELKANLHILVPTTPAQYFHALRRQVKRSYRKPLILFTPKSLLHHRPCNSDLTDLAGDMKYVRVMPPHPDDVKSMAPHDKIRKLILCCGKIYFPLVHAMRGRSLRNVATARVEQLAPFPFAEVADCIAQYPNAEIIWVQEEPKNMGPWSFVAPRLQTVMKELEETRSIAYVGRPPSASPATGQYELHLQEMKAIIEEALSLCYIIGLALVLTDVPRTGLRTRVPRHYEAVAPGTVMYYGPYSYHVAHFVCVSDGPTPLVNATSDGDRLDSLDVWSYKFDSLSIPLRAMASFLQLESFPSCLLYKSACRSPTLPLETVFGMLDDLVSAMHSHFFRGRSEPRQPRSEREPPSVAVLTSSHWIDRMHHHIVRPLWRSTERRLHTFHYFAPNDTLRICSTVDGARVPARHSPLVCAHPVPWTVTDSFTSGEKSVKVWDHMRLRFDALQRQYPGLSLDVMLTSTHILADNRRLFGLPAAEALIDNMEMTTVVRGRNCSSSSPDAACSTVFLDEYRYERASFETDVDDWHGTTGALRGAAQLYVWTRVALLLWSCFAARSAEPKLRTASVARRVRAALRTLALVPSHVVIYANWLAIAGYSLAHCIDGSIVHMLGDVGWFTLAGFVHFLWVTFVLVASVQMRNIWFMALVSKLALLVRAWLSRRAGVSEGWSPSHGALGLRGLFISAASGLTVFCFFPSKQFRDTDVVAVSILPRAGRRVPFRAEWMAKLELGLRLDVKILLIVTVLFALALGAAQGVHRLLTPRSGRLLACRSFYVPFSAGTLWSVAALDIFWFMPLRQPTARRSSRRPSLQDHQTAALCLCQQPTPLLLWKGVQGCVEHEPLFSLEQRASRQWTIVRLMNIVLLSEPTAFVQVRLLGSDLAVYRLDSACEADDAPSAHDERSALVLQPLRARFEPLERRHVVGVVRSVDIDWSHLTLCG</sequence>
<dbReference type="PANTHER" id="PTHR23152">
    <property type="entry name" value="2-OXOGLUTARATE DEHYDROGENASE"/>
    <property type="match status" value="1"/>
</dbReference>
<dbReference type="Pfam" id="PF00676">
    <property type="entry name" value="E1_dh"/>
    <property type="match status" value="1"/>
</dbReference>
<comment type="caution">
    <text evidence="8">The sequence shown here is derived from an EMBL/GenBank/DDBJ whole genome shotgun (WGS) entry which is preliminary data.</text>
</comment>
<reference evidence="8" key="1">
    <citation type="submission" date="2021-12" db="EMBL/GenBank/DDBJ databases">
        <title>Prjna785345.</title>
        <authorList>
            <person name="Rujirawat T."/>
            <person name="Krajaejun T."/>
        </authorList>
    </citation>
    <scope>NUCLEOTIDE SEQUENCE</scope>
    <source>
        <strain evidence="8">Pi057C3</strain>
    </source>
</reference>
<dbReference type="GO" id="GO:0030976">
    <property type="term" value="F:thiamine pyrophosphate binding"/>
    <property type="evidence" value="ECO:0007669"/>
    <property type="project" value="InterPro"/>
</dbReference>
<evidence type="ECO:0000313" key="8">
    <source>
        <dbReference type="EMBL" id="KAJ0401018.1"/>
    </source>
</evidence>
<feature type="transmembrane region" description="Helical" evidence="6">
    <location>
        <begin position="1368"/>
        <end position="1387"/>
    </location>
</feature>
<keyword evidence="6" id="KW-1133">Transmembrane helix</keyword>
<feature type="transmembrane region" description="Helical" evidence="6">
    <location>
        <begin position="1502"/>
        <end position="1523"/>
    </location>
</feature>
<dbReference type="NCBIfam" id="NF008907">
    <property type="entry name" value="PRK12270.1"/>
    <property type="match status" value="1"/>
</dbReference>
<protein>
    <recommendedName>
        <fullName evidence="7">Transketolase-like pyrimidine-binding domain-containing protein</fullName>
    </recommendedName>
</protein>
<keyword evidence="4" id="KW-0786">Thiamine pyrophosphate</keyword>
<feature type="compositionally biased region" description="Low complexity" evidence="5">
    <location>
        <begin position="53"/>
        <end position="65"/>
    </location>
</feature>
<comment type="cofactor">
    <cofactor evidence="1">
        <name>thiamine diphosphate</name>
        <dbReference type="ChEBI" id="CHEBI:58937"/>
    </cofactor>
</comment>
<name>A0AAD5M1K0_PYTIN</name>
<comment type="similarity">
    <text evidence="2">Belongs to the alpha-ketoglutarate dehydrogenase family.</text>
</comment>
<dbReference type="SMART" id="SM00861">
    <property type="entry name" value="Transket_pyr"/>
    <property type="match status" value="1"/>
</dbReference>
<dbReference type="Gene3D" id="3.40.50.12470">
    <property type="match status" value="1"/>
</dbReference>
<dbReference type="NCBIfam" id="NF006914">
    <property type="entry name" value="PRK09404.1"/>
    <property type="match status" value="1"/>
</dbReference>
<dbReference type="InterPro" id="IPR011603">
    <property type="entry name" value="2oxoglutarate_DH_E1"/>
</dbReference>
<evidence type="ECO:0000256" key="1">
    <source>
        <dbReference type="ARBA" id="ARBA00001964"/>
    </source>
</evidence>
<keyword evidence="9" id="KW-1185">Reference proteome</keyword>
<dbReference type="GO" id="GO:0005739">
    <property type="term" value="C:mitochondrion"/>
    <property type="evidence" value="ECO:0007669"/>
    <property type="project" value="TreeGrafter"/>
</dbReference>
<accession>A0AAD5M1K0</accession>
<feature type="transmembrane region" description="Helical" evidence="6">
    <location>
        <begin position="1470"/>
        <end position="1487"/>
    </location>
</feature>
<evidence type="ECO:0000256" key="5">
    <source>
        <dbReference type="SAM" id="MobiDB-lite"/>
    </source>
</evidence>
<dbReference type="GO" id="GO:0006099">
    <property type="term" value="P:tricarboxylic acid cycle"/>
    <property type="evidence" value="ECO:0007669"/>
    <property type="project" value="TreeGrafter"/>
</dbReference>
<dbReference type="CDD" id="cd02016">
    <property type="entry name" value="TPP_E1_OGDC_like"/>
    <property type="match status" value="1"/>
</dbReference>
<evidence type="ECO:0000313" key="9">
    <source>
        <dbReference type="Proteomes" id="UP001209570"/>
    </source>
</evidence>
<dbReference type="Gene3D" id="3.40.50.970">
    <property type="match status" value="1"/>
</dbReference>
<dbReference type="InterPro" id="IPR005475">
    <property type="entry name" value="Transketolase-like_Pyr-bd"/>
</dbReference>
<keyword evidence="3" id="KW-0560">Oxidoreductase</keyword>
<dbReference type="InterPro" id="IPR001017">
    <property type="entry name" value="DH_E1"/>
</dbReference>
<evidence type="ECO:0000256" key="3">
    <source>
        <dbReference type="ARBA" id="ARBA00023002"/>
    </source>
</evidence>
<proteinExistence type="inferred from homology"/>
<keyword evidence="6" id="KW-0812">Transmembrane</keyword>
<dbReference type="InterPro" id="IPR042179">
    <property type="entry name" value="KGD_C_sf"/>
</dbReference>
<feature type="transmembrane region" description="Helical" evidence="6">
    <location>
        <begin position="1601"/>
        <end position="1622"/>
    </location>
</feature>
<feature type="region of interest" description="Disordered" evidence="5">
    <location>
        <begin position="43"/>
        <end position="74"/>
    </location>
</feature>
<dbReference type="Proteomes" id="UP001209570">
    <property type="component" value="Unassembled WGS sequence"/>
</dbReference>
<dbReference type="SUPFAM" id="SSF52518">
    <property type="entry name" value="Thiamin diphosphate-binding fold (THDP-binding)"/>
    <property type="match status" value="2"/>
</dbReference>
<feature type="domain" description="Transketolase-like pyrimidine-binding" evidence="7">
    <location>
        <begin position="649"/>
        <end position="877"/>
    </location>
</feature>
<dbReference type="Pfam" id="PF02779">
    <property type="entry name" value="Transket_pyr"/>
    <property type="match status" value="1"/>
</dbReference>
<dbReference type="FunFam" id="3.40.50.970:FF:000036">
    <property type="entry name" value="2-oxoglutarate dehydrogenase E1 component"/>
    <property type="match status" value="1"/>
</dbReference>
<gene>
    <name evidence="8" type="ORF">P43SY_009898</name>
</gene>